<feature type="region of interest" description="Disordered" evidence="5">
    <location>
        <begin position="1"/>
        <end position="52"/>
    </location>
</feature>
<keyword evidence="4" id="KW-0539">Nucleus</keyword>
<dbReference type="GO" id="GO:0003700">
    <property type="term" value="F:DNA-binding transcription factor activity"/>
    <property type="evidence" value="ECO:0007669"/>
    <property type="project" value="InterPro"/>
</dbReference>
<feature type="region of interest" description="Disordered" evidence="5">
    <location>
        <begin position="65"/>
        <end position="145"/>
    </location>
</feature>
<evidence type="ECO:0000259" key="6">
    <source>
        <dbReference type="PROSITE" id="PS50217"/>
    </source>
</evidence>
<dbReference type="InterPro" id="IPR004827">
    <property type="entry name" value="bZIP"/>
</dbReference>
<keyword evidence="3" id="KW-0804">Transcription</keyword>
<accession>A0A9P8RNC6</accession>
<dbReference type="AlphaFoldDB" id="A0A9P8RNC6"/>
<keyword evidence="2" id="KW-0805">Transcription regulation</keyword>
<feature type="compositionally biased region" description="Polar residues" evidence="5">
    <location>
        <begin position="109"/>
        <end position="124"/>
    </location>
</feature>
<evidence type="ECO:0000256" key="5">
    <source>
        <dbReference type="SAM" id="MobiDB-lite"/>
    </source>
</evidence>
<dbReference type="Gene3D" id="1.20.5.170">
    <property type="match status" value="1"/>
</dbReference>
<dbReference type="OrthoDB" id="295274at2759"/>
<dbReference type="SMART" id="SM00338">
    <property type="entry name" value="BRLZ"/>
    <property type="match status" value="1"/>
</dbReference>
<comment type="subcellular location">
    <subcellularLocation>
        <location evidence="1">Nucleus</location>
    </subcellularLocation>
</comment>
<reference evidence="7" key="1">
    <citation type="journal article" date="2021" name="Nat. Commun.">
        <title>Genetic determinants of endophytism in the Arabidopsis root mycobiome.</title>
        <authorList>
            <person name="Mesny F."/>
            <person name="Miyauchi S."/>
            <person name="Thiergart T."/>
            <person name="Pickel B."/>
            <person name="Atanasova L."/>
            <person name="Karlsson M."/>
            <person name="Huettel B."/>
            <person name="Barry K.W."/>
            <person name="Haridas S."/>
            <person name="Chen C."/>
            <person name="Bauer D."/>
            <person name="Andreopoulos W."/>
            <person name="Pangilinan J."/>
            <person name="LaButti K."/>
            <person name="Riley R."/>
            <person name="Lipzen A."/>
            <person name="Clum A."/>
            <person name="Drula E."/>
            <person name="Henrissat B."/>
            <person name="Kohler A."/>
            <person name="Grigoriev I.V."/>
            <person name="Martin F.M."/>
            <person name="Hacquard S."/>
        </authorList>
    </citation>
    <scope>NUCLEOTIDE SEQUENCE</scope>
    <source>
        <strain evidence="7">MPI-SDFR-AT-0073</strain>
    </source>
</reference>
<gene>
    <name evidence="7" type="ORF">BKA67DRAFT_663026</name>
</gene>
<evidence type="ECO:0000256" key="2">
    <source>
        <dbReference type="ARBA" id="ARBA00023015"/>
    </source>
</evidence>
<dbReference type="RefSeq" id="XP_045953134.1">
    <property type="nucleotide sequence ID" value="XM_046108111.1"/>
</dbReference>
<organism evidence="7 8">
    <name type="scientific">Truncatella angustata</name>
    <dbReference type="NCBI Taxonomy" id="152316"/>
    <lineage>
        <taxon>Eukaryota</taxon>
        <taxon>Fungi</taxon>
        <taxon>Dikarya</taxon>
        <taxon>Ascomycota</taxon>
        <taxon>Pezizomycotina</taxon>
        <taxon>Sordariomycetes</taxon>
        <taxon>Xylariomycetidae</taxon>
        <taxon>Amphisphaeriales</taxon>
        <taxon>Sporocadaceae</taxon>
        <taxon>Truncatella</taxon>
    </lineage>
</organism>
<dbReference type="InterPro" id="IPR051027">
    <property type="entry name" value="bZIP_transcription_factors"/>
</dbReference>
<proteinExistence type="predicted"/>
<dbReference type="Proteomes" id="UP000758603">
    <property type="component" value="Unassembled WGS sequence"/>
</dbReference>
<evidence type="ECO:0000256" key="4">
    <source>
        <dbReference type="ARBA" id="ARBA00023242"/>
    </source>
</evidence>
<dbReference type="InterPro" id="IPR046347">
    <property type="entry name" value="bZIP_sf"/>
</dbReference>
<dbReference type="PROSITE" id="PS50217">
    <property type="entry name" value="BZIP"/>
    <property type="match status" value="1"/>
</dbReference>
<name>A0A9P8RNC6_9PEZI</name>
<protein>
    <recommendedName>
        <fullName evidence="6">BZIP domain-containing protein</fullName>
    </recommendedName>
</protein>
<feature type="domain" description="BZIP" evidence="6">
    <location>
        <begin position="127"/>
        <end position="183"/>
    </location>
</feature>
<dbReference type="Pfam" id="PF00170">
    <property type="entry name" value="bZIP_1"/>
    <property type="match status" value="1"/>
</dbReference>
<feature type="compositionally biased region" description="Basic residues" evidence="5">
    <location>
        <begin position="99"/>
        <end position="108"/>
    </location>
</feature>
<dbReference type="GO" id="GO:0005634">
    <property type="term" value="C:nucleus"/>
    <property type="evidence" value="ECO:0007669"/>
    <property type="project" value="UniProtKB-SubCell"/>
</dbReference>
<evidence type="ECO:0000313" key="7">
    <source>
        <dbReference type="EMBL" id="KAH6646620.1"/>
    </source>
</evidence>
<evidence type="ECO:0000313" key="8">
    <source>
        <dbReference type="Proteomes" id="UP000758603"/>
    </source>
</evidence>
<feature type="compositionally biased region" description="Basic and acidic residues" evidence="5">
    <location>
        <begin position="67"/>
        <end position="76"/>
    </location>
</feature>
<evidence type="ECO:0000256" key="3">
    <source>
        <dbReference type="ARBA" id="ARBA00023163"/>
    </source>
</evidence>
<keyword evidence="8" id="KW-1185">Reference proteome</keyword>
<dbReference type="PANTHER" id="PTHR19304">
    <property type="entry name" value="CYCLIC-AMP RESPONSE ELEMENT BINDING PROTEIN"/>
    <property type="match status" value="1"/>
</dbReference>
<feature type="compositionally biased region" description="Polar residues" evidence="5">
    <location>
        <begin position="1"/>
        <end position="13"/>
    </location>
</feature>
<dbReference type="CDD" id="cd14687">
    <property type="entry name" value="bZIP_ATF2"/>
    <property type="match status" value="1"/>
</dbReference>
<evidence type="ECO:0000256" key="1">
    <source>
        <dbReference type="ARBA" id="ARBA00004123"/>
    </source>
</evidence>
<dbReference type="GeneID" id="70137002"/>
<dbReference type="EMBL" id="JAGPXC010000009">
    <property type="protein sequence ID" value="KAH6646620.1"/>
    <property type="molecule type" value="Genomic_DNA"/>
</dbReference>
<sequence>MNYWSPDSSTSNHDQSERLQAFTTDNEFSDPYGMNVLPPSDPSAMQHSLPPSEFFTDMAGMAGMDNIKSEMPDWDMRAGSTPNSDVTPDSDLLFTAASRKVRSAKGRRNNSASTDSSGMGPSTDLSREKNRIAASKCRRKKKVEEQQLEERRRMLQVQHAILQDSAAQLRNEVLHLKNEILKHGTCDYPPIQNYIKQAASQLR</sequence>
<comment type="caution">
    <text evidence="7">The sequence shown here is derived from an EMBL/GenBank/DDBJ whole genome shotgun (WGS) entry which is preliminary data.</text>
</comment>
<dbReference type="PROSITE" id="PS00036">
    <property type="entry name" value="BZIP_BASIC"/>
    <property type="match status" value="1"/>
</dbReference>
<dbReference type="SUPFAM" id="SSF57959">
    <property type="entry name" value="Leucine zipper domain"/>
    <property type="match status" value="1"/>
</dbReference>